<dbReference type="Pfam" id="PF13302">
    <property type="entry name" value="Acetyltransf_3"/>
    <property type="match status" value="1"/>
</dbReference>
<dbReference type="KEGG" id="slau:SLA_6290"/>
<protein>
    <recommendedName>
        <fullName evidence="1">N-acetyltransferase domain-containing protein</fullName>
    </recommendedName>
</protein>
<reference evidence="2 3" key="1">
    <citation type="journal article" date="2016" name="Genome Announc.">
        <title>Complete Genome Sequence of Thiostrepton-Producing Streptomyces laurentii ATCC 31255.</title>
        <authorList>
            <person name="Doi K."/>
            <person name="Fujino Y."/>
            <person name="Nagayoshi Y."/>
            <person name="Ohshima T."/>
            <person name="Ogata S."/>
        </authorList>
    </citation>
    <scope>NUCLEOTIDE SEQUENCE [LARGE SCALE GENOMIC DNA]</scope>
    <source>
        <strain evidence="2 3">ATCC 31255</strain>
    </source>
</reference>
<dbReference type="InterPro" id="IPR000182">
    <property type="entry name" value="GNAT_dom"/>
</dbReference>
<dbReference type="InterPro" id="IPR051908">
    <property type="entry name" value="Ribosomal_N-acetyltransferase"/>
</dbReference>
<dbReference type="EMBL" id="AP017424">
    <property type="protein sequence ID" value="BAU87159.1"/>
    <property type="molecule type" value="Genomic_DNA"/>
</dbReference>
<keyword evidence="3" id="KW-1185">Reference proteome</keyword>
<dbReference type="RefSeq" id="WP_359875655.1">
    <property type="nucleotide sequence ID" value="NZ_JBEYHT010000013.1"/>
</dbReference>
<organism evidence="2 3">
    <name type="scientific">Streptomyces laurentii</name>
    <dbReference type="NCBI Taxonomy" id="39478"/>
    <lineage>
        <taxon>Bacteria</taxon>
        <taxon>Bacillati</taxon>
        <taxon>Actinomycetota</taxon>
        <taxon>Actinomycetes</taxon>
        <taxon>Kitasatosporales</taxon>
        <taxon>Streptomycetaceae</taxon>
        <taxon>Streptomyces</taxon>
    </lineage>
</organism>
<dbReference type="AlphaFoldDB" id="A0A160P5W1"/>
<dbReference type="PANTHER" id="PTHR43441">
    <property type="entry name" value="RIBOSOMAL-PROTEIN-SERINE ACETYLTRANSFERASE"/>
    <property type="match status" value="1"/>
</dbReference>
<dbReference type="GO" id="GO:0005737">
    <property type="term" value="C:cytoplasm"/>
    <property type="evidence" value="ECO:0007669"/>
    <property type="project" value="TreeGrafter"/>
</dbReference>
<dbReference type="Gene3D" id="3.40.630.30">
    <property type="match status" value="1"/>
</dbReference>
<gene>
    <name evidence="2" type="ORF">SLA_6290</name>
</gene>
<sequence>MNAPDPLGLAAVPLRTARLDLEPLRLDHAPEMAVALADPALHSFIGGVPLTEPGLLARYARLVAGPAEAGSAAWCNWVLRLRGDGPDGGSAVGTAQATVVRDGAEIAWVVGTPWQGRGLAREAAVALADWLRGQGVPSLVAHVHPEHHASAAVAAAAGLTPTDVFQDGERRWASSR</sequence>
<dbReference type="PANTHER" id="PTHR43441:SF10">
    <property type="entry name" value="ACETYLTRANSFERASE"/>
    <property type="match status" value="1"/>
</dbReference>
<dbReference type="SUPFAM" id="SSF55729">
    <property type="entry name" value="Acyl-CoA N-acyltransferases (Nat)"/>
    <property type="match status" value="1"/>
</dbReference>
<dbReference type="PROSITE" id="PS51186">
    <property type="entry name" value="GNAT"/>
    <property type="match status" value="1"/>
</dbReference>
<accession>A0A160P5W1</accession>
<name>A0A160P5W1_STRLU</name>
<evidence type="ECO:0000259" key="1">
    <source>
        <dbReference type="PROSITE" id="PS51186"/>
    </source>
</evidence>
<feature type="domain" description="N-acetyltransferase" evidence="1">
    <location>
        <begin position="45"/>
        <end position="176"/>
    </location>
</feature>
<dbReference type="GO" id="GO:0008999">
    <property type="term" value="F:protein-N-terminal-alanine acetyltransferase activity"/>
    <property type="evidence" value="ECO:0007669"/>
    <property type="project" value="TreeGrafter"/>
</dbReference>
<evidence type="ECO:0000313" key="3">
    <source>
        <dbReference type="Proteomes" id="UP000217676"/>
    </source>
</evidence>
<proteinExistence type="predicted"/>
<evidence type="ECO:0000313" key="2">
    <source>
        <dbReference type="EMBL" id="BAU87159.1"/>
    </source>
</evidence>
<dbReference type="GO" id="GO:1990189">
    <property type="term" value="F:protein N-terminal-serine acetyltransferase activity"/>
    <property type="evidence" value="ECO:0007669"/>
    <property type="project" value="TreeGrafter"/>
</dbReference>
<dbReference type="Proteomes" id="UP000217676">
    <property type="component" value="Chromosome"/>
</dbReference>
<dbReference type="InterPro" id="IPR016181">
    <property type="entry name" value="Acyl_CoA_acyltransferase"/>
</dbReference>